<keyword evidence="1" id="KW-0560">Oxidoreductase</keyword>
<dbReference type="PIRSF" id="PIRSF500136">
    <property type="entry name" value="UDP_ManNAc_DH"/>
    <property type="match status" value="1"/>
</dbReference>
<dbReference type="RefSeq" id="WP_319837324.1">
    <property type="nucleotide sequence ID" value="NZ_CP137624.1"/>
</dbReference>
<protein>
    <submittedName>
        <fullName evidence="6">Nucleotide sugar dehydrogenase</fullName>
    </submittedName>
</protein>
<evidence type="ECO:0000256" key="2">
    <source>
        <dbReference type="ARBA" id="ARBA00023027"/>
    </source>
</evidence>
<gene>
    <name evidence="6" type="ORF">R6U77_02665</name>
</gene>
<dbReference type="InterPro" id="IPR036220">
    <property type="entry name" value="UDP-Glc/GDP-Man_DH_C_sf"/>
</dbReference>
<organism evidence="6 7">
    <name type="scientific">Lysinibacillus louembei</name>
    <dbReference type="NCBI Taxonomy" id="1470088"/>
    <lineage>
        <taxon>Bacteria</taxon>
        <taxon>Bacillati</taxon>
        <taxon>Bacillota</taxon>
        <taxon>Bacilli</taxon>
        <taxon>Bacillales</taxon>
        <taxon>Bacillaceae</taxon>
        <taxon>Lysinibacillus</taxon>
    </lineage>
</organism>
<dbReference type="PIRSF" id="PIRSF000124">
    <property type="entry name" value="UDPglc_GDPman_dh"/>
    <property type="match status" value="1"/>
</dbReference>
<dbReference type="SUPFAM" id="SSF52413">
    <property type="entry name" value="UDP-glucose/GDP-mannose dehydrogenase C-terminal domain"/>
    <property type="match status" value="1"/>
</dbReference>
<keyword evidence="4" id="KW-0472">Membrane</keyword>
<dbReference type="InterPro" id="IPR028359">
    <property type="entry name" value="UDP_ManNAc/GlcNAc_DH"/>
</dbReference>
<dbReference type="InterPro" id="IPR001732">
    <property type="entry name" value="UDP-Glc/GDP-Man_DH_N"/>
</dbReference>
<keyword evidence="2" id="KW-0520">NAD</keyword>
<dbReference type="InterPro" id="IPR036291">
    <property type="entry name" value="NAD(P)-bd_dom_sf"/>
</dbReference>
<dbReference type="Pfam" id="PF03721">
    <property type="entry name" value="UDPG_MGDP_dh_N"/>
    <property type="match status" value="1"/>
</dbReference>
<evidence type="ECO:0000256" key="4">
    <source>
        <dbReference type="SAM" id="Phobius"/>
    </source>
</evidence>
<evidence type="ECO:0000259" key="5">
    <source>
        <dbReference type="SMART" id="SM00984"/>
    </source>
</evidence>
<keyword evidence="4" id="KW-0812">Transmembrane</keyword>
<name>A0ABZ0S043_9BACI</name>
<dbReference type="Gene3D" id="3.40.50.720">
    <property type="entry name" value="NAD(P)-binding Rossmann-like Domain"/>
    <property type="match status" value="2"/>
</dbReference>
<evidence type="ECO:0000313" key="6">
    <source>
        <dbReference type="EMBL" id="WPK12619.1"/>
    </source>
</evidence>
<dbReference type="SMART" id="SM00984">
    <property type="entry name" value="UDPG_MGDP_dh_C"/>
    <property type="match status" value="1"/>
</dbReference>
<dbReference type="EMBL" id="CP137624">
    <property type="protein sequence ID" value="WPK12619.1"/>
    <property type="molecule type" value="Genomic_DNA"/>
</dbReference>
<keyword evidence="4" id="KW-1133">Transmembrane helix</keyword>
<evidence type="ECO:0000256" key="3">
    <source>
        <dbReference type="PIRNR" id="PIRNR000124"/>
    </source>
</evidence>
<dbReference type="Pfam" id="PF00984">
    <property type="entry name" value="UDPG_MGDP_dh"/>
    <property type="match status" value="1"/>
</dbReference>
<feature type="transmembrane region" description="Helical" evidence="4">
    <location>
        <begin position="21"/>
        <end position="37"/>
    </location>
</feature>
<dbReference type="InterPro" id="IPR014026">
    <property type="entry name" value="UDP-Glc/GDP-Man_DH_dimer"/>
</dbReference>
<comment type="similarity">
    <text evidence="3">Belongs to the UDP-glucose/GDP-mannose dehydrogenase family.</text>
</comment>
<accession>A0ABZ0S043</accession>
<keyword evidence="7" id="KW-1185">Reference proteome</keyword>
<feature type="domain" description="UDP-glucose/GDP-mannose dehydrogenase C-terminal" evidence="5">
    <location>
        <begin position="337"/>
        <end position="424"/>
    </location>
</feature>
<dbReference type="InterPro" id="IPR017476">
    <property type="entry name" value="UDP-Glc/GDP-Man"/>
</dbReference>
<dbReference type="Proteomes" id="UP001322664">
    <property type="component" value="Chromosome"/>
</dbReference>
<dbReference type="NCBIfam" id="TIGR03026">
    <property type="entry name" value="NDP-sugDHase"/>
    <property type="match status" value="1"/>
</dbReference>
<dbReference type="InterPro" id="IPR008927">
    <property type="entry name" value="6-PGluconate_DH-like_C_sf"/>
</dbReference>
<dbReference type="SUPFAM" id="SSF51735">
    <property type="entry name" value="NAD(P)-binding Rossmann-fold domains"/>
    <property type="match status" value="1"/>
</dbReference>
<dbReference type="PANTHER" id="PTHR43491:SF1">
    <property type="entry name" value="UDP-N-ACETYL-D-MANNOSAMINE DEHYDROGENASE"/>
    <property type="match status" value="1"/>
</dbReference>
<reference evidence="6 7" key="1">
    <citation type="submission" date="2023-09" db="EMBL/GenBank/DDBJ databases">
        <authorList>
            <person name="Page C.A."/>
            <person name="Perez-Diaz I.M."/>
        </authorList>
    </citation>
    <scope>NUCLEOTIDE SEQUENCE [LARGE SCALE GENOMIC DNA]</scope>
    <source>
        <strain evidence="6 7">Ll15</strain>
    </source>
</reference>
<dbReference type="Pfam" id="PF03720">
    <property type="entry name" value="UDPG_MGDP_dh_C"/>
    <property type="match status" value="1"/>
</dbReference>
<evidence type="ECO:0000313" key="7">
    <source>
        <dbReference type="Proteomes" id="UP001322664"/>
    </source>
</evidence>
<evidence type="ECO:0000256" key="1">
    <source>
        <dbReference type="ARBA" id="ARBA00023002"/>
    </source>
</evidence>
<proteinExistence type="inferred from homology"/>
<dbReference type="SUPFAM" id="SSF48179">
    <property type="entry name" value="6-phosphogluconate dehydrogenase C-terminal domain-like"/>
    <property type="match status" value="1"/>
</dbReference>
<sequence>MNNKMGSKYSIFADKIQSKQAVVGVIGLGYVGLPLAIEAVNNGFFTIGFDNNIDKINSLNQRKSYISDMLSNDIATALESERFIATNQFERLQQADIIVICVPTPLNVDGSPNISYIEDAVIQIQRYMTKDTLLILESTTYPGTTREVIYPMIEQHSYTVGEDCFIAYSPERIDPGNQHFNVKNTPKVVGGLTTSCTWLARLFYENALQTQVHCVSTPEVAEMEKLLENTFRQVNIALINELSKVCHAMNIDIWEVVDAAATKPYGFMRFTPGPGVGGHCIPIDPKYLLWIGQQYGVHTSLIDTADKVNASMPQFIVYRLANYLNMLHKQLAGATLVVIGVAYKPNVDDVRESPALAIIQLLKNMNCNIQIVDPFMTDIPTVLLTPELVQQADGVLILTNHSNIDYEIIDIHANFIFDTRQTNYLFQNENYYKL</sequence>
<dbReference type="InterPro" id="IPR014027">
    <property type="entry name" value="UDP-Glc/GDP-Man_DH_C"/>
</dbReference>
<dbReference type="PANTHER" id="PTHR43491">
    <property type="entry name" value="UDP-N-ACETYL-D-MANNOSAMINE DEHYDROGENASE"/>
    <property type="match status" value="1"/>
</dbReference>